<feature type="region of interest" description="Disordered" evidence="1">
    <location>
        <begin position="366"/>
        <end position="392"/>
    </location>
</feature>
<evidence type="ECO:0000256" key="2">
    <source>
        <dbReference type="SAM" id="Phobius"/>
    </source>
</evidence>
<protein>
    <submittedName>
        <fullName evidence="3">Uncharacterized protein</fullName>
    </submittedName>
</protein>
<keyword evidence="2" id="KW-0472">Membrane</keyword>
<sequence length="604" mass="67754">MDVKMVLSMNETAFQENIRNSLQARLNHTASLLANITQKLSAPMPQTTQSPFQARVDKMLAALANKTQTTAPIPKAFPLSSCPPLTQLYYLLSSLSTPAALWLLAFALMIAFCLIPEPPTKAERSKLQRALAKAKLERRTRDTEVLQRVVDRLWPERFDDLRRAPGVFMGLVPIGAGLVLSAMFWPETVAFSSIVEKWLKDALAALSWSSISTFLKRATWLHEILFFFALGVMSLIFIAGMDWVSANYPGVGTTIINYPQEKIRAAWERVMLVPVLGELIWALFYEENDRVMTEEEIRKFKEKKERDAQFERIHASLEKLLGLRDPLPPRESAAPEQTSLPPPPPASAQSNAPRWNRYAEYQVNLQTAKQQERDRSAAADIPPPLAREESPWVTSQEAYQAQLQGMVERFQRQGPVAMAHEAYRANQRILEEMNARERWMRRARMENNTTTGERTSALRPQPSDPESADEAVHEQPVPRQDTGISGSPLPTIQEDAAPLPPIQEDAPLPLPTPKKTTTHKYFFPRHDTDFTAFSSSRRPLNPPSLFPRPTSLLPPTPSTFPQPQTPPTPVLHPTNPSPCPSSLSLSSLRSAGSGSTEDGKEFWS</sequence>
<keyword evidence="4" id="KW-1185">Reference proteome</keyword>
<feature type="compositionally biased region" description="Low complexity" evidence="1">
    <location>
        <begin position="580"/>
        <end position="595"/>
    </location>
</feature>
<keyword evidence="2" id="KW-0812">Transmembrane</keyword>
<feature type="compositionally biased region" description="Pro residues" evidence="1">
    <location>
        <begin position="540"/>
        <end position="579"/>
    </location>
</feature>
<feature type="region of interest" description="Disordered" evidence="1">
    <location>
        <begin position="445"/>
        <end position="604"/>
    </location>
</feature>
<accession>A0ABR0EHM2</accession>
<evidence type="ECO:0000313" key="4">
    <source>
        <dbReference type="Proteomes" id="UP001305779"/>
    </source>
</evidence>
<feature type="region of interest" description="Disordered" evidence="1">
    <location>
        <begin position="324"/>
        <end position="351"/>
    </location>
</feature>
<feature type="transmembrane region" description="Helical" evidence="2">
    <location>
        <begin position="224"/>
        <end position="245"/>
    </location>
</feature>
<name>A0ABR0EHM2_ZASCE</name>
<evidence type="ECO:0000256" key="1">
    <source>
        <dbReference type="SAM" id="MobiDB-lite"/>
    </source>
</evidence>
<gene>
    <name evidence="3" type="ORF">PRZ48_006813</name>
</gene>
<proteinExistence type="predicted"/>
<evidence type="ECO:0000313" key="3">
    <source>
        <dbReference type="EMBL" id="KAK4501007.1"/>
    </source>
</evidence>
<comment type="caution">
    <text evidence="3">The sequence shown here is derived from an EMBL/GenBank/DDBJ whole genome shotgun (WGS) entry which is preliminary data.</text>
</comment>
<keyword evidence="2" id="KW-1133">Transmembrane helix</keyword>
<feature type="transmembrane region" description="Helical" evidence="2">
    <location>
        <begin position="166"/>
        <end position="185"/>
    </location>
</feature>
<organism evidence="3 4">
    <name type="scientific">Zasmidium cellare</name>
    <name type="common">Wine cellar mold</name>
    <name type="synonym">Racodium cellare</name>
    <dbReference type="NCBI Taxonomy" id="395010"/>
    <lineage>
        <taxon>Eukaryota</taxon>
        <taxon>Fungi</taxon>
        <taxon>Dikarya</taxon>
        <taxon>Ascomycota</taxon>
        <taxon>Pezizomycotina</taxon>
        <taxon>Dothideomycetes</taxon>
        <taxon>Dothideomycetidae</taxon>
        <taxon>Mycosphaerellales</taxon>
        <taxon>Mycosphaerellaceae</taxon>
        <taxon>Zasmidium</taxon>
    </lineage>
</organism>
<feature type="transmembrane region" description="Helical" evidence="2">
    <location>
        <begin position="88"/>
        <end position="115"/>
    </location>
</feature>
<reference evidence="3 4" key="1">
    <citation type="journal article" date="2023" name="G3 (Bethesda)">
        <title>A chromosome-level genome assembly of Zasmidium syzygii isolated from banana leaves.</title>
        <authorList>
            <person name="van Westerhoven A.C."/>
            <person name="Mehrabi R."/>
            <person name="Talebi R."/>
            <person name="Steentjes M.B.F."/>
            <person name="Corcolon B."/>
            <person name="Chong P.A."/>
            <person name="Kema G.H.J."/>
            <person name="Seidl M.F."/>
        </authorList>
    </citation>
    <scope>NUCLEOTIDE SEQUENCE [LARGE SCALE GENOMIC DNA]</scope>
    <source>
        <strain evidence="3 4">P124</strain>
    </source>
</reference>
<dbReference type="EMBL" id="JAXOVC010000005">
    <property type="protein sequence ID" value="KAK4501007.1"/>
    <property type="molecule type" value="Genomic_DNA"/>
</dbReference>
<dbReference type="Proteomes" id="UP001305779">
    <property type="component" value="Unassembled WGS sequence"/>
</dbReference>